<dbReference type="Proteomes" id="UP001549313">
    <property type="component" value="Unassembled WGS sequence"/>
</dbReference>
<comment type="caution">
    <text evidence="2">The sequence shown here is derived from an EMBL/GenBank/DDBJ whole genome shotgun (WGS) entry which is preliminary data.</text>
</comment>
<sequence>MIRSYLNALRIRKRLRNPAMFIENAGGCICTRSVFEGRTPVKWCFRVKSVAPEDNGWRFIGRDDSETYINVAANNLVLDFNTMANIEPAVLLLYDMPVGTDVYLEKGSDGVRFYKTGTKKEVTVEIP</sequence>
<gene>
    <name evidence="2" type="ORF">ABIE19_000818</name>
</gene>
<dbReference type="EMBL" id="JBEPTF010000001">
    <property type="protein sequence ID" value="MET4682909.1"/>
    <property type="molecule type" value="Genomic_DNA"/>
</dbReference>
<evidence type="ECO:0000259" key="1">
    <source>
        <dbReference type="Pfam" id="PF09951"/>
    </source>
</evidence>
<dbReference type="InterPro" id="IPR018689">
    <property type="entry name" value="Imm33_dom"/>
</dbReference>
<dbReference type="RefSeq" id="WP_354087848.1">
    <property type="nucleotide sequence ID" value="NZ_JBEPTF010000001.1"/>
</dbReference>
<keyword evidence="3" id="KW-1185">Reference proteome</keyword>
<accession>A0ABV2R8J0</accession>
<evidence type="ECO:0000313" key="2">
    <source>
        <dbReference type="EMBL" id="MET4682909.1"/>
    </source>
</evidence>
<dbReference type="Pfam" id="PF09951">
    <property type="entry name" value="Imm33"/>
    <property type="match status" value="1"/>
</dbReference>
<evidence type="ECO:0000313" key="3">
    <source>
        <dbReference type="Proteomes" id="UP001549313"/>
    </source>
</evidence>
<name>A0ABV2R8J0_9CAUL</name>
<proteinExistence type="predicted"/>
<protein>
    <recommendedName>
        <fullName evidence="1">Immunity protein Imm33 domain-containing protein</fullName>
    </recommendedName>
</protein>
<reference evidence="2 3" key="1">
    <citation type="submission" date="2024-06" db="EMBL/GenBank/DDBJ databases">
        <title>Sorghum-associated microbial communities from plants grown in Nebraska, USA.</title>
        <authorList>
            <person name="Schachtman D."/>
        </authorList>
    </citation>
    <scope>NUCLEOTIDE SEQUENCE [LARGE SCALE GENOMIC DNA]</scope>
    <source>
        <strain evidence="2 3">2814</strain>
    </source>
</reference>
<organism evidence="2 3">
    <name type="scientific">Brevundimonas faecalis</name>
    <dbReference type="NCBI Taxonomy" id="947378"/>
    <lineage>
        <taxon>Bacteria</taxon>
        <taxon>Pseudomonadati</taxon>
        <taxon>Pseudomonadota</taxon>
        <taxon>Alphaproteobacteria</taxon>
        <taxon>Caulobacterales</taxon>
        <taxon>Caulobacteraceae</taxon>
        <taxon>Brevundimonas</taxon>
    </lineage>
</organism>
<feature type="domain" description="Immunity protein Imm33" evidence="1">
    <location>
        <begin position="28"/>
        <end position="106"/>
    </location>
</feature>